<feature type="region of interest" description="Disordered" evidence="1">
    <location>
        <begin position="87"/>
        <end position="107"/>
    </location>
</feature>
<evidence type="ECO:0000313" key="2">
    <source>
        <dbReference type="EMBL" id="KAK1939187.1"/>
    </source>
</evidence>
<accession>A0AAD9LKL8</accession>
<dbReference type="Proteomes" id="UP001259832">
    <property type="component" value="Unassembled WGS sequence"/>
</dbReference>
<proteinExistence type="predicted"/>
<name>A0AAD9LKL8_9STRA</name>
<evidence type="ECO:0000256" key="1">
    <source>
        <dbReference type="SAM" id="MobiDB-lite"/>
    </source>
</evidence>
<dbReference type="AlphaFoldDB" id="A0AAD9LKL8"/>
<feature type="compositionally biased region" description="Basic and acidic residues" evidence="1">
    <location>
        <begin position="87"/>
        <end position="98"/>
    </location>
</feature>
<organism evidence="2 3">
    <name type="scientific">Phytophthora citrophthora</name>
    <dbReference type="NCBI Taxonomy" id="4793"/>
    <lineage>
        <taxon>Eukaryota</taxon>
        <taxon>Sar</taxon>
        <taxon>Stramenopiles</taxon>
        <taxon>Oomycota</taxon>
        <taxon>Peronosporomycetes</taxon>
        <taxon>Peronosporales</taxon>
        <taxon>Peronosporaceae</taxon>
        <taxon>Phytophthora</taxon>
    </lineage>
</organism>
<gene>
    <name evidence="2" type="ORF">P3T76_008571</name>
</gene>
<reference evidence="2" key="1">
    <citation type="submission" date="2023-08" db="EMBL/GenBank/DDBJ databases">
        <title>Reference Genome Resource for the Citrus Pathogen Phytophthora citrophthora.</title>
        <authorList>
            <person name="Moller H."/>
            <person name="Coetzee B."/>
            <person name="Rose L.J."/>
            <person name="Van Niekerk J.M."/>
        </authorList>
    </citation>
    <scope>NUCLEOTIDE SEQUENCE</scope>
    <source>
        <strain evidence="2">STE-U-9442</strain>
    </source>
</reference>
<sequence>MQNGCVFQLVLGASRTFKCMLITAVQLLAAQSSLNMLCSPRRRRLIVLDESSRLCANTIKRALRHFQPLLVQRKLVIDNMPLGQDKKSTMAKDVDGKIKTWSSRRSA</sequence>
<dbReference type="EMBL" id="JASMQC010000016">
    <property type="protein sequence ID" value="KAK1939187.1"/>
    <property type="molecule type" value="Genomic_DNA"/>
</dbReference>
<evidence type="ECO:0000313" key="3">
    <source>
        <dbReference type="Proteomes" id="UP001259832"/>
    </source>
</evidence>
<comment type="caution">
    <text evidence="2">The sequence shown here is derived from an EMBL/GenBank/DDBJ whole genome shotgun (WGS) entry which is preliminary data.</text>
</comment>
<keyword evidence="3" id="KW-1185">Reference proteome</keyword>
<protein>
    <submittedName>
        <fullName evidence="2">Uncharacterized protein</fullName>
    </submittedName>
</protein>